<dbReference type="Proteomes" id="UP001157502">
    <property type="component" value="Chromosome 2"/>
</dbReference>
<accession>A0ACC2HG76</accession>
<proteinExistence type="predicted"/>
<dbReference type="EMBL" id="CM055729">
    <property type="protein sequence ID" value="KAJ8014926.1"/>
    <property type="molecule type" value="Genomic_DNA"/>
</dbReference>
<organism evidence="1 2">
    <name type="scientific">Dallia pectoralis</name>
    <name type="common">Alaska blackfish</name>
    <dbReference type="NCBI Taxonomy" id="75939"/>
    <lineage>
        <taxon>Eukaryota</taxon>
        <taxon>Metazoa</taxon>
        <taxon>Chordata</taxon>
        <taxon>Craniata</taxon>
        <taxon>Vertebrata</taxon>
        <taxon>Euteleostomi</taxon>
        <taxon>Actinopterygii</taxon>
        <taxon>Neopterygii</taxon>
        <taxon>Teleostei</taxon>
        <taxon>Protacanthopterygii</taxon>
        <taxon>Esociformes</taxon>
        <taxon>Umbridae</taxon>
        <taxon>Dallia</taxon>
    </lineage>
</organism>
<evidence type="ECO:0000313" key="1">
    <source>
        <dbReference type="EMBL" id="KAJ8014926.1"/>
    </source>
</evidence>
<comment type="caution">
    <text evidence="1">The sequence shown here is derived from an EMBL/GenBank/DDBJ whole genome shotgun (WGS) entry which is preliminary data.</text>
</comment>
<name>A0ACC2HG76_DALPE</name>
<keyword evidence="2" id="KW-1185">Reference proteome</keyword>
<protein>
    <submittedName>
        <fullName evidence="1">Uncharacterized protein</fullName>
    </submittedName>
</protein>
<sequence>MSHGQKTKRPPRTPAKMSAPDTHEASPQDPTSNLPDSLTSAEFRALCSSIEASVGASVRASIADTVRTAVTDAIVPLSSSIDALRATVEAQGGRLKDVESGLSEYSDRLVRLEDTVSHLVKDNSRLRDKLDDLEFRSRRNNVRILNVLEKMELDDALTFVSSLLLEVLGPSGVLSSAPKLDRAHRLGRLPDDPTNARPRPLICCLHDFQDRERILRRRDKAQLFFRGGKIFIFPDMISSVSEKRATFLGVKRQLYDRKVRFSLRHPARLHVEHSGERLVFDSAGEAQKWYDSTFQQAH</sequence>
<reference evidence="1" key="1">
    <citation type="submission" date="2021-05" db="EMBL/GenBank/DDBJ databases">
        <authorList>
            <person name="Pan Q."/>
            <person name="Jouanno E."/>
            <person name="Zahm M."/>
            <person name="Klopp C."/>
            <person name="Cabau C."/>
            <person name="Louis A."/>
            <person name="Berthelot C."/>
            <person name="Parey E."/>
            <person name="Roest Crollius H."/>
            <person name="Montfort J."/>
            <person name="Robinson-Rechavi M."/>
            <person name="Bouchez O."/>
            <person name="Lampietro C."/>
            <person name="Lopez Roques C."/>
            <person name="Donnadieu C."/>
            <person name="Postlethwait J."/>
            <person name="Bobe J."/>
            <person name="Dillon D."/>
            <person name="Chandos A."/>
            <person name="von Hippel F."/>
            <person name="Guiguen Y."/>
        </authorList>
    </citation>
    <scope>NUCLEOTIDE SEQUENCE</scope>
    <source>
        <strain evidence="1">YG-Jan2019</strain>
    </source>
</reference>
<evidence type="ECO:0000313" key="2">
    <source>
        <dbReference type="Proteomes" id="UP001157502"/>
    </source>
</evidence>
<gene>
    <name evidence="1" type="ORF">DPEC_G00020840</name>
</gene>